<protein>
    <submittedName>
        <fullName evidence="2">Class IIc cyclic bacteriocin</fullName>
    </submittedName>
</protein>
<dbReference type="RefSeq" id="WP_176269591.1">
    <property type="nucleotide sequence ID" value="NZ_JABVBA010000003.1"/>
</dbReference>
<keyword evidence="1" id="KW-1133">Transmembrane helix</keyword>
<dbReference type="Proteomes" id="UP000540919">
    <property type="component" value="Unassembled WGS sequence"/>
</dbReference>
<gene>
    <name evidence="2" type="ORF">HV819_04175</name>
</gene>
<keyword evidence="1" id="KW-0472">Membrane</keyword>
<sequence>MENKKTKKYINCVIFIASLLLVIGVFGNEIIWAGRLMGFDISHSLADDLAEVVSNGGTLASAFAIIMGITMPTWIVGVVAGASTYSA</sequence>
<evidence type="ECO:0000313" key="2">
    <source>
        <dbReference type="EMBL" id="NVF11189.1"/>
    </source>
</evidence>
<dbReference type="Pfam" id="PF12173">
    <property type="entry name" value="BacteriocIIc_cy"/>
    <property type="match status" value="1"/>
</dbReference>
<dbReference type="EMBL" id="JABVBA010000003">
    <property type="protein sequence ID" value="NVF11189.1"/>
    <property type="molecule type" value="Genomic_DNA"/>
</dbReference>
<organism evidence="2 3">
    <name type="scientific">Anaerococcus faecalis</name>
    <dbReference type="NCBI Taxonomy" id="2742993"/>
    <lineage>
        <taxon>Bacteria</taxon>
        <taxon>Bacillati</taxon>
        <taxon>Bacillota</taxon>
        <taxon>Tissierellia</taxon>
        <taxon>Tissierellales</taxon>
        <taxon>Peptoniphilaceae</taxon>
        <taxon>Anaerococcus</taxon>
    </lineage>
</organism>
<dbReference type="InterPro" id="IPR020970">
    <property type="entry name" value="Bacteriocin_IIc"/>
</dbReference>
<name>A0ABX2N9F2_9FIRM</name>
<evidence type="ECO:0000313" key="3">
    <source>
        <dbReference type="Proteomes" id="UP000540919"/>
    </source>
</evidence>
<accession>A0ABX2N9F2</accession>
<keyword evidence="3" id="KW-1185">Reference proteome</keyword>
<feature type="transmembrane region" description="Helical" evidence="1">
    <location>
        <begin position="59"/>
        <end position="82"/>
    </location>
</feature>
<keyword evidence="1" id="KW-0812">Transmembrane</keyword>
<comment type="caution">
    <text evidence="2">The sequence shown here is derived from an EMBL/GenBank/DDBJ whole genome shotgun (WGS) entry which is preliminary data.</text>
</comment>
<feature type="transmembrane region" description="Helical" evidence="1">
    <location>
        <begin position="12"/>
        <end position="33"/>
    </location>
</feature>
<reference evidence="2 3" key="1">
    <citation type="submission" date="2020-06" db="EMBL/GenBank/DDBJ databases">
        <title>Anaerococcus sp. nov., isolated form swine feces.</title>
        <authorList>
            <person name="Yu S."/>
        </authorList>
    </citation>
    <scope>NUCLEOTIDE SEQUENCE [LARGE SCALE GENOMIC DNA]</scope>
    <source>
        <strain evidence="2 3">AGMB00486</strain>
    </source>
</reference>
<evidence type="ECO:0000256" key="1">
    <source>
        <dbReference type="SAM" id="Phobius"/>
    </source>
</evidence>
<proteinExistence type="predicted"/>